<feature type="region of interest" description="Disordered" evidence="9">
    <location>
        <begin position="503"/>
        <end position="776"/>
    </location>
</feature>
<dbReference type="GO" id="GO:0000147">
    <property type="term" value="P:actin cortical patch assembly"/>
    <property type="evidence" value="ECO:0007669"/>
    <property type="project" value="TreeGrafter"/>
</dbReference>
<feature type="compositionally biased region" description="Low complexity" evidence="9">
    <location>
        <begin position="614"/>
        <end position="625"/>
    </location>
</feature>
<dbReference type="SMART" id="SM00220">
    <property type="entry name" value="S_TKc"/>
    <property type="match status" value="1"/>
</dbReference>
<dbReference type="GO" id="GO:0007015">
    <property type="term" value="P:actin filament organization"/>
    <property type="evidence" value="ECO:0007669"/>
    <property type="project" value="TreeGrafter"/>
</dbReference>
<keyword evidence="3" id="KW-0808">Transferase</keyword>
<dbReference type="OrthoDB" id="2018507at2759"/>
<feature type="compositionally biased region" description="Pro residues" evidence="9">
    <location>
        <begin position="549"/>
        <end position="559"/>
    </location>
</feature>
<evidence type="ECO:0000256" key="3">
    <source>
        <dbReference type="ARBA" id="ARBA00022679"/>
    </source>
</evidence>
<evidence type="ECO:0000313" key="11">
    <source>
        <dbReference type="EMBL" id="TDL26341.1"/>
    </source>
</evidence>
<dbReference type="Pfam" id="PF00069">
    <property type="entry name" value="Pkinase"/>
    <property type="match status" value="1"/>
</dbReference>
<feature type="compositionally biased region" description="Low complexity" evidence="9">
    <location>
        <begin position="803"/>
        <end position="812"/>
    </location>
</feature>
<name>A0A4Y7QGG5_9AGAM</name>
<sequence>MAQQAAYPQIQQRGTLVPGQTINVNKYTVQVERYLSQGGFAHVYLVRTATPIYNTNQHVLKRIAVPNEAMLSEVKKEVDIMRILRGHPNIVYLIDAAWHRMSNGAYEVFILMEFCPGGGIIDMMNRRLRERLTEGEILQIFVDVCEGVAAMHNLRPALLHRDLKVENILQASQTSFKLCDFGSAMSVAPRVPSTSQEIRALEADLNKHTTLQYRAPEMVDPYLRRPVDEKSDVWALGVLLYKLCYYTTPFEEHGVLAILNVQYRIPPYPVYSPHLNSLIASMLKDHGTQRPSVFELLDTVHRMRGTKSRFNYNPPPPQPLSPRVLQTSKAESLNNQVLYTQPPSRVSNANNGIQARDRVLEAIAPMRRGRPSVGNISPSKDKFPDDAFATTSKNDDDAWKTLKANSAAKAHKSGIIPSSVGDEWKVKNTPANPLGALKSEKKQTPTGLSYNFSVGFGDSFESSFLSTTSNSSGKSASKPISISASDIKQIPLTRGSAPLGDAFESLNVFPSPKPPPPTMGEVQKSGVSSTRPRPSPSRQSMSSFSVSPSPSPMLVPSPAPSTSSQQQQLLPPAINHKSSDQSLSAEKRFPTLEELDAETFATAAQARLTQSASQPQQPTKPVVVPERPAQVQSARSNFSGGLHPPTTTPNSLGLTIPRQDGVRSQQVTGTAMRESRQRARNVPSPSQISLDTSSNELDKAVEPFPTTPMYESPARRSGRPVLERKHRSSISVRPKQRTGGGDPSPIGNKNAEPLHGGVPAPSTTSTQPPHDWLTGDDFMEFDNAIVRASPEKRASLMLPSAVETAQTAQEQAHAGMTWNKEKPLPEPQPKRRSSPVKTDLNSSRKDMILGDAKQSVNMTSKGDSSSDEEPEDASGFTKDANRRTRTKGRQSSVHDLVDLWDSASSNPPKPTTSKISRRTSAFATTSPSKPEHDSGGGISGLPISSSPRPNLDGPSSPANFAKRPRAFRKQASSSTTDPSVPPASRSRPQSLYIFPVQKATSEVTPAAASPLLSPPILSPPEGHRSKSSGRRSSISDIVSRYEAIGVIKPKPAPAPAAKPARLKMGLTGSTTTEGSVASPTAASARFPKLSPANSPIKAKAFEDAQRVQKDDAQ</sequence>
<dbReference type="GO" id="GO:0005737">
    <property type="term" value="C:cytoplasm"/>
    <property type="evidence" value="ECO:0007669"/>
    <property type="project" value="TreeGrafter"/>
</dbReference>
<dbReference type="InterPro" id="IPR011009">
    <property type="entry name" value="Kinase-like_dom_sf"/>
</dbReference>
<dbReference type="GO" id="GO:0004674">
    <property type="term" value="F:protein serine/threonine kinase activity"/>
    <property type="evidence" value="ECO:0007669"/>
    <property type="project" value="UniProtKB-KW"/>
</dbReference>
<proteinExistence type="predicted"/>
<feature type="compositionally biased region" description="Polar residues" evidence="9">
    <location>
        <begin position="630"/>
        <end position="639"/>
    </location>
</feature>
<dbReference type="Gene3D" id="1.10.510.10">
    <property type="entry name" value="Transferase(Phosphotransferase) domain 1"/>
    <property type="match status" value="1"/>
</dbReference>
<evidence type="ECO:0000256" key="4">
    <source>
        <dbReference type="ARBA" id="ARBA00022741"/>
    </source>
</evidence>
<feature type="domain" description="Protein kinase" evidence="10">
    <location>
        <begin position="29"/>
        <end position="304"/>
    </location>
</feature>
<dbReference type="EC" id="2.7.11.1" evidence="1"/>
<gene>
    <name evidence="11" type="ORF">BD410DRAFT_741603</name>
</gene>
<evidence type="ECO:0000259" key="10">
    <source>
        <dbReference type="PROSITE" id="PS50011"/>
    </source>
</evidence>
<keyword evidence="12" id="KW-1185">Reference proteome</keyword>
<protein>
    <recommendedName>
        <fullName evidence="1">non-specific serine/threonine protein kinase</fullName>
        <ecNumber evidence="1">2.7.11.1</ecNumber>
    </recommendedName>
</protein>
<dbReference type="PANTHER" id="PTHR22967">
    <property type="entry name" value="SERINE/THREONINE PROTEIN KINASE"/>
    <property type="match status" value="1"/>
</dbReference>
<reference evidence="11 12" key="1">
    <citation type="submission" date="2018-06" db="EMBL/GenBank/DDBJ databases">
        <title>A transcriptomic atlas of mushroom development highlights an independent origin of complex multicellularity.</title>
        <authorList>
            <consortium name="DOE Joint Genome Institute"/>
            <person name="Krizsan K."/>
            <person name="Almasi E."/>
            <person name="Merenyi Z."/>
            <person name="Sahu N."/>
            <person name="Viragh M."/>
            <person name="Koszo T."/>
            <person name="Mondo S."/>
            <person name="Kiss B."/>
            <person name="Balint B."/>
            <person name="Kues U."/>
            <person name="Barry K."/>
            <person name="Hegedus J.C."/>
            <person name="Henrissat B."/>
            <person name="Johnson J."/>
            <person name="Lipzen A."/>
            <person name="Ohm R."/>
            <person name="Nagy I."/>
            <person name="Pangilinan J."/>
            <person name="Yan J."/>
            <person name="Xiong Y."/>
            <person name="Grigoriev I.V."/>
            <person name="Hibbett D.S."/>
            <person name="Nagy L.G."/>
        </authorList>
    </citation>
    <scope>NUCLEOTIDE SEQUENCE [LARGE SCALE GENOMIC DNA]</scope>
    <source>
        <strain evidence="11 12">SZMC22713</strain>
    </source>
</reference>
<evidence type="ECO:0000256" key="2">
    <source>
        <dbReference type="ARBA" id="ARBA00022527"/>
    </source>
</evidence>
<evidence type="ECO:0000313" key="12">
    <source>
        <dbReference type="Proteomes" id="UP000294933"/>
    </source>
</evidence>
<dbReference type="SUPFAM" id="SSF56112">
    <property type="entry name" value="Protein kinase-like (PK-like)"/>
    <property type="match status" value="1"/>
</dbReference>
<keyword evidence="2" id="KW-0723">Serine/threonine-protein kinase</keyword>
<organism evidence="11 12">
    <name type="scientific">Rickenella mellea</name>
    <dbReference type="NCBI Taxonomy" id="50990"/>
    <lineage>
        <taxon>Eukaryota</taxon>
        <taxon>Fungi</taxon>
        <taxon>Dikarya</taxon>
        <taxon>Basidiomycota</taxon>
        <taxon>Agaricomycotina</taxon>
        <taxon>Agaricomycetes</taxon>
        <taxon>Hymenochaetales</taxon>
        <taxon>Rickenellaceae</taxon>
        <taxon>Rickenella</taxon>
    </lineage>
</organism>
<evidence type="ECO:0000256" key="8">
    <source>
        <dbReference type="ARBA" id="ARBA00048679"/>
    </source>
</evidence>
<feature type="compositionally biased region" description="Low complexity" evidence="9">
    <location>
        <begin position="560"/>
        <end position="573"/>
    </location>
</feature>
<dbReference type="PROSITE" id="PS50011">
    <property type="entry name" value="PROTEIN_KINASE_DOM"/>
    <property type="match status" value="1"/>
</dbReference>
<feature type="compositionally biased region" description="Polar residues" evidence="9">
    <location>
        <begin position="902"/>
        <end position="928"/>
    </location>
</feature>
<evidence type="ECO:0000256" key="5">
    <source>
        <dbReference type="ARBA" id="ARBA00022777"/>
    </source>
</evidence>
<evidence type="ECO:0000256" key="6">
    <source>
        <dbReference type="ARBA" id="ARBA00022840"/>
    </source>
</evidence>
<feature type="compositionally biased region" description="Polar residues" evidence="9">
    <location>
        <begin position="683"/>
        <end position="695"/>
    </location>
</feature>
<dbReference type="Proteomes" id="UP000294933">
    <property type="component" value="Unassembled WGS sequence"/>
</dbReference>
<dbReference type="InterPro" id="IPR000719">
    <property type="entry name" value="Prot_kinase_dom"/>
</dbReference>
<dbReference type="EMBL" id="ML170161">
    <property type="protein sequence ID" value="TDL26341.1"/>
    <property type="molecule type" value="Genomic_DNA"/>
</dbReference>
<evidence type="ECO:0000256" key="1">
    <source>
        <dbReference type="ARBA" id="ARBA00012513"/>
    </source>
</evidence>
<comment type="catalytic activity">
    <reaction evidence="8">
        <text>L-seryl-[protein] + ATP = O-phospho-L-seryl-[protein] + ADP + H(+)</text>
        <dbReference type="Rhea" id="RHEA:17989"/>
        <dbReference type="Rhea" id="RHEA-COMP:9863"/>
        <dbReference type="Rhea" id="RHEA-COMP:11604"/>
        <dbReference type="ChEBI" id="CHEBI:15378"/>
        <dbReference type="ChEBI" id="CHEBI:29999"/>
        <dbReference type="ChEBI" id="CHEBI:30616"/>
        <dbReference type="ChEBI" id="CHEBI:83421"/>
        <dbReference type="ChEBI" id="CHEBI:456216"/>
        <dbReference type="EC" id="2.7.11.1"/>
    </reaction>
</comment>
<evidence type="ECO:0000256" key="7">
    <source>
        <dbReference type="ARBA" id="ARBA00047899"/>
    </source>
</evidence>
<feature type="compositionally biased region" description="Low complexity" evidence="9">
    <location>
        <begin position="525"/>
        <end position="548"/>
    </location>
</feature>
<feature type="compositionally biased region" description="Polar residues" evidence="9">
    <location>
        <begin position="1067"/>
        <end position="1081"/>
    </location>
</feature>
<dbReference type="VEuPathDB" id="FungiDB:BD410DRAFT_741603"/>
<dbReference type="STRING" id="50990.A0A4Y7QGG5"/>
<accession>A0A4Y7QGG5</accession>
<dbReference type="GO" id="GO:0005524">
    <property type="term" value="F:ATP binding"/>
    <property type="evidence" value="ECO:0007669"/>
    <property type="project" value="UniProtKB-KW"/>
</dbReference>
<dbReference type="AlphaFoldDB" id="A0A4Y7QGG5"/>
<feature type="non-terminal residue" evidence="11">
    <location>
        <position position="1113"/>
    </location>
</feature>
<feature type="compositionally biased region" description="Basic and acidic residues" evidence="9">
    <location>
        <begin position="1099"/>
        <end position="1113"/>
    </location>
</feature>
<feature type="region of interest" description="Disordered" evidence="9">
    <location>
        <begin position="1049"/>
        <end position="1113"/>
    </location>
</feature>
<feature type="region of interest" description="Disordered" evidence="9">
    <location>
        <begin position="797"/>
        <end position="1034"/>
    </location>
</feature>
<keyword evidence="4" id="KW-0547">Nucleotide-binding</keyword>
<keyword evidence="5" id="KW-0418">Kinase</keyword>
<comment type="catalytic activity">
    <reaction evidence="7">
        <text>L-threonyl-[protein] + ATP = O-phospho-L-threonyl-[protein] + ADP + H(+)</text>
        <dbReference type="Rhea" id="RHEA:46608"/>
        <dbReference type="Rhea" id="RHEA-COMP:11060"/>
        <dbReference type="Rhea" id="RHEA-COMP:11605"/>
        <dbReference type="ChEBI" id="CHEBI:15378"/>
        <dbReference type="ChEBI" id="CHEBI:30013"/>
        <dbReference type="ChEBI" id="CHEBI:30616"/>
        <dbReference type="ChEBI" id="CHEBI:61977"/>
        <dbReference type="ChEBI" id="CHEBI:456216"/>
        <dbReference type="EC" id="2.7.11.1"/>
    </reaction>
</comment>
<evidence type="ECO:0000256" key="9">
    <source>
        <dbReference type="SAM" id="MobiDB-lite"/>
    </source>
</evidence>
<dbReference type="PANTHER" id="PTHR22967:SF57">
    <property type="entry name" value="AUXILIN, ISOFORM A-RELATED"/>
    <property type="match status" value="1"/>
</dbReference>
<keyword evidence="6" id="KW-0067">ATP-binding</keyword>